<organism evidence="1 2">
    <name type="scientific">Geobacter sulfurreducens (strain ATCC 51573 / DSM 12127 / PCA)</name>
    <dbReference type="NCBI Taxonomy" id="243231"/>
    <lineage>
        <taxon>Bacteria</taxon>
        <taxon>Pseudomonadati</taxon>
        <taxon>Thermodesulfobacteriota</taxon>
        <taxon>Desulfuromonadia</taxon>
        <taxon>Geobacterales</taxon>
        <taxon>Geobacteraceae</taxon>
        <taxon>Geobacter</taxon>
    </lineage>
</organism>
<accession>Q74H33</accession>
<dbReference type="EnsemblBacteria" id="AAR33395">
    <property type="protein sequence ID" value="AAR33395"/>
    <property type="gene ID" value="GSU0060"/>
</dbReference>
<gene>
    <name evidence="1" type="ordered locus">GSU0060</name>
</gene>
<evidence type="ECO:0000313" key="1">
    <source>
        <dbReference type="EMBL" id="AAR33395.1"/>
    </source>
</evidence>
<dbReference type="HOGENOM" id="CLU_3310395_0_0_7"/>
<keyword evidence="2" id="KW-1185">Reference proteome</keyword>
<reference evidence="1 2" key="2">
    <citation type="journal article" date="2012" name="BMC Genomics">
        <title>Comparative genomic analysis of Geobacter sulfurreducens KN400, a strain with enhanced capacity for extracellular electron transfer and electricity production.</title>
        <authorList>
            <person name="Butler J.E."/>
            <person name="Young N.D."/>
            <person name="Aklujkar M."/>
            <person name="Lovley D.R."/>
        </authorList>
    </citation>
    <scope>NUCLEOTIDE SEQUENCE [LARGE SCALE GENOMIC DNA]</scope>
    <source>
        <strain evidence="2">ATCC 51573 / DSM 12127 / PCA</strain>
    </source>
</reference>
<name>Q74H33_GEOSL</name>
<dbReference type="PATRIC" id="fig|243231.5.peg.61"/>
<reference evidence="1 2" key="1">
    <citation type="journal article" date="2003" name="Science">
        <title>Genome of Geobacter sulfurreducens: metal reduction in subsurface environments.</title>
        <authorList>
            <person name="Methe B.A."/>
            <person name="Nelson K.E."/>
            <person name="Eisen J.A."/>
            <person name="Paulsen I.T."/>
            <person name="Nelson W."/>
            <person name="Heidelberg J.F."/>
            <person name="Wu D."/>
            <person name="Wu M."/>
            <person name="Ward N."/>
            <person name="Beanan M.J."/>
            <person name="Dodson R.J."/>
            <person name="Madupu R."/>
            <person name="Brinkac L.M."/>
            <person name="Daugherty S.C."/>
            <person name="DeBoy R.T."/>
            <person name="Durkin A.S."/>
            <person name="Gwinn M."/>
            <person name="Kolonay J.F."/>
            <person name="Sullivan S.A."/>
            <person name="Haft D.H."/>
            <person name="Selengut J."/>
            <person name="Davidsen T.M."/>
            <person name="Zafar N."/>
            <person name="White O."/>
            <person name="Tran B."/>
            <person name="Romero C."/>
            <person name="Forberger H.A."/>
            <person name="Weidman J."/>
            <person name="Khouri H."/>
            <person name="Feldblyum T.V."/>
            <person name="Utterback T.R."/>
            <person name="Van Aken S.E."/>
            <person name="Lovley D.R."/>
            <person name="Fraser C.M."/>
        </authorList>
    </citation>
    <scope>NUCLEOTIDE SEQUENCE [LARGE SCALE GENOMIC DNA]</scope>
    <source>
        <strain evidence="2">ATCC 51573 / DSM 12127 / PCA</strain>
    </source>
</reference>
<protein>
    <submittedName>
        <fullName evidence="1">Uncharacterized protein</fullName>
    </submittedName>
</protein>
<proteinExistence type="predicted"/>
<dbReference type="Proteomes" id="UP000000577">
    <property type="component" value="Chromosome"/>
</dbReference>
<dbReference type="InParanoid" id="Q74H33"/>
<sequence>MAGSMTLSLHGANRFLERDVPLEALLGVKLVTPILNDDP</sequence>
<dbReference type="AlphaFoldDB" id="Q74H33"/>
<evidence type="ECO:0000313" key="2">
    <source>
        <dbReference type="Proteomes" id="UP000000577"/>
    </source>
</evidence>
<dbReference type="EMBL" id="AE017180">
    <property type="protein sequence ID" value="AAR33395.1"/>
    <property type="molecule type" value="Genomic_DNA"/>
</dbReference>
<dbReference type="KEGG" id="gsu:GSU0060"/>